<evidence type="ECO:0000313" key="8">
    <source>
        <dbReference type="EMBL" id="RXK86403.1"/>
    </source>
</evidence>
<organism evidence="8 9">
    <name type="scientific">Filimonas effusa</name>
    <dbReference type="NCBI Taxonomy" id="2508721"/>
    <lineage>
        <taxon>Bacteria</taxon>
        <taxon>Pseudomonadati</taxon>
        <taxon>Bacteroidota</taxon>
        <taxon>Chitinophagia</taxon>
        <taxon>Chitinophagales</taxon>
        <taxon>Chitinophagaceae</taxon>
        <taxon>Filimonas</taxon>
    </lineage>
</organism>
<evidence type="ECO:0000256" key="1">
    <source>
        <dbReference type="ARBA" id="ARBA00005189"/>
    </source>
</evidence>
<keyword evidence="6" id="KW-0472">Membrane</keyword>
<dbReference type="GO" id="GO:0003841">
    <property type="term" value="F:1-acylglycerol-3-phosphate O-acyltransferase activity"/>
    <property type="evidence" value="ECO:0007669"/>
    <property type="project" value="TreeGrafter"/>
</dbReference>
<dbReference type="OrthoDB" id="9803035at2"/>
<keyword evidence="6" id="KW-0812">Transmembrane</keyword>
<feature type="transmembrane region" description="Helical" evidence="6">
    <location>
        <begin position="109"/>
        <end position="127"/>
    </location>
</feature>
<evidence type="ECO:0000256" key="6">
    <source>
        <dbReference type="SAM" id="Phobius"/>
    </source>
</evidence>
<evidence type="ECO:0000259" key="7">
    <source>
        <dbReference type="SMART" id="SM00563"/>
    </source>
</evidence>
<reference evidence="8 9" key="1">
    <citation type="submission" date="2019-01" db="EMBL/GenBank/DDBJ databases">
        <title>Filimonas sp. strain TTM-71.</title>
        <authorList>
            <person name="Chen W.-M."/>
        </authorList>
    </citation>
    <scope>NUCLEOTIDE SEQUENCE [LARGE SCALE GENOMIC DNA]</scope>
    <source>
        <strain evidence="8 9">TTM-71</strain>
    </source>
</reference>
<keyword evidence="5 8" id="KW-0012">Acyltransferase</keyword>
<dbReference type="PANTHER" id="PTHR10434">
    <property type="entry name" value="1-ACYL-SN-GLYCEROL-3-PHOSPHATE ACYLTRANSFERASE"/>
    <property type="match status" value="1"/>
</dbReference>
<feature type="domain" description="Phospholipid/glycerol acyltransferase" evidence="7">
    <location>
        <begin position="79"/>
        <end position="193"/>
    </location>
</feature>
<dbReference type="SUPFAM" id="SSF69593">
    <property type="entry name" value="Glycerol-3-phosphate (1)-acyltransferase"/>
    <property type="match status" value="1"/>
</dbReference>
<dbReference type="Pfam" id="PF01553">
    <property type="entry name" value="Acyltransferase"/>
    <property type="match status" value="1"/>
</dbReference>
<evidence type="ECO:0000256" key="4">
    <source>
        <dbReference type="ARBA" id="ARBA00023098"/>
    </source>
</evidence>
<dbReference type="PANTHER" id="PTHR10434:SF64">
    <property type="entry name" value="1-ACYL-SN-GLYCEROL-3-PHOSPHATE ACYLTRANSFERASE-RELATED"/>
    <property type="match status" value="1"/>
</dbReference>
<evidence type="ECO:0000256" key="5">
    <source>
        <dbReference type="ARBA" id="ARBA00023315"/>
    </source>
</evidence>
<accession>A0A4Q1DCP6</accession>
<keyword evidence="6" id="KW-1133">Transmembrane helix</keyword>
<keyword evidence="4" id="KW-0443">Lipid metabolism</keyword>
<keyword evidence="9" id="KW-1185">Reference proteome</keyword>
<keyword evidence="2" id="KW-0444">Lipid biosynthesis</keyword>
<keyword evidence="3 8" id="KW-0808">Transferase</keyword>
<dbReference type="GO" id="GO:0006654">
    <property type="term" value="P:phosphatidic acid biosynthetic process"/>
    <property type="evidence" value="ECO:0007669"/>
    <property type="project" value="TreeGrafter"/>
</dbReference>
<dbReference type="CDD" id="cd07989">
    <property type="entry name" value="LPLAT_AGPAT-like"/>
    <property type="match status" value="1"/>
</dbReference>
<dbReference type="SMART" id="SM00563">
    <property type="entry name" value="PlsC"/>
    <property type="match status" value="1"/>
</dbReference>
<dbReference type="EMBL" id="SDHZ01000001">
    <property type="protein sequence ID" value="RXK86403.1"/>
    <property type="molecule type" value="Genomic_DNA"/>
</dbReference>
<evidence type="ECO:0000256" key="3">
    <source>
        <dbReference type="ARBA" id="ARBA00022679"/>
    </source>
</evidence>
<name>A0A4Q1DCP6_9BACT</name>
<proteinExistence type="predicted"/>
<dbReference type="AlphaFoldDB" id="A0A4Q1DCP6"/>
<dbReference type="RefSeq" id="WP_129002153.1">
    <property type="nucleotide sequence ID" value="NZ_SDHZ01000001.1"/>
</dbReference>
<dbReference type="InterPro" id="IPR002123">
    <property type="entry name" value="Plipid/glycerol_acylTrfase"/>
</dbReference>
<feature type="transmembrane region" description="Helical" evidence="6">
    <location>
        <begin position="12"/>
        <end position="37"/>
    </location>
</feature>
<evidence type="ECO:0000313" key="9">
    <source>
        <dbReference type="Proteomes" id="UP000290545"/>
    </source>
</evidence>
<evidence type="ECO:0000256" key="2">
    <source>
        <dbReference type="ARBA" id="ARBA00022516"/>
    </source>
</evidence>
<comment type="pathway">
    <text evidence="1">Lipid metabolism.</text>
</comment>
<protein>
    <submittedName>
        <fullName evidence="8">1-acyl-sn-glycerol-3-phosphate acyltransferase</fullName>
    </submittedName>
</protein>
<comment type="caution">
    <text evidence="8">The sequence shown here is derived from an EMBL/GenBank/DDBJ whole genome shotgun (WGS) entry which is preliminary data.</text>
</comment>
<dbReference type="Proteomes" id="UP000290545">
    <property type="component" value="Unassembled WGS sequence"/>
</dbReference>
<sequence length="245" mass="28610">MKWWNNVLGRIWALWAVIVFVPTMLVAFIFYLPCFLLKEPSLARWHRHVSRVWMTVFLNLIGCPLRVKGKEHFRREENYVIVCNHNSLMDVPVTTPFMPRANKTIAKKSFAAIPIFGWIYSFGSVLVDRKDNDDRRKSFEKMRKVLSSGLDMLIYPEGTRNRTGKPLKSFYDGAFRLALASEKPIIPALVFNTNKVLPANKPFYVAPYRLEMHFLAPVEVKGKTVADLKQEVFELMWNYYTVNDR</sequence>
<gene>
    <name evidence="8" type="ORF">ESB13_06250</name>
</gene>